<sequence>MTEEFPERDEMIYGESVPLGQKIHERRVSLRLSLGETAEATGLKEADLRQIEGGDFTPGDARVKALIDALNVKTEE</sequence>
<dbReference type="STRING" id="439292.Bsel_2877"/>
<reference evidence="1" key="1">
    <citation type="submission" date="2009-10" db="EMBL/GenBank/DDBJ databases">
        <title>Complete sequence of Bacillus selenitireducens MLS10.</title>
        <authorList>
            <consortium name="US DOE Joint Genome Institute"/>
            <person name="Lucas S."/>
            <person name="Copeland A."/>
            <person name="Lapidus A."/>
            <person name="Glavina del Rio T."/>
            <person name="Dalin E."/>
            <person name="Tice H."/>
            <person name="Bruce D."/>
            <person name="Goodwin L."/>
            <person name="Pitluck S."/>
            <person name="Sims D."/>
            <person name="Brettin T."/>
            <person name="Detter J.C."/>
            <person name="Han C."/>
            <person name="Larimer F."/>
            <person name="Land M."/>
            <person name="Hauser L."/>
            <person name="Kyrpides N."/>
            <person name="Ovchinnikova G."/>
            <person name="Stolz J."/>
        </authorList>
    </citation>
    <scope>NUCLEOTIDE SEQUENCE [LARGE SCALE GENOMIC DNA]</scope>
    <source>
        <strain evidence="1">MLS10</strain>
    </source>
</reference>
<evidence type="ECO:0000313" key="1">
    <source>
        <dbReference type="EMBL" id="ADI00366.1"/>
    </source>
</evidence>
<organism evidence="1 2">
    <name type="scientific">Bacillus selenitireducens (strain ATCC 700615 / DSM 15326 / MLS10)</name>
    <dbReference type="NCBI Taxonomy" id="439292"/>
    <lineage>
        <taxon>Bacteria</taxon>
        <taxon>Bacillati</taxon>
        <taxon>Bacillota</taxon>
        <taxon>Bacilli</taxon>
        <taxon>Bacillales</taxon>
        <taxon>Bacillaceae</taxon>
        <taxon>Salisediminibacterium</taxon>
    </lineage>
</organism>
<dbReference type="Pfam" id="PF13560">
    <property type="entry name" value="HTH_31"/>
    <property type="match status" value="1"/>
</dbReference>
<dbReference type="GO" id="GO:0003677">
    <property type="term" value="F:DNA binding"/>
    <property type="evidence" value="ECO:0007669"/>
    <property type="project" value="InterPro"/>
</dbReference>
<dbReference type="Proteomes" id="UP000000271">
    <property type="component" value="Chromosome"/>
</dbReference>
<evidence type="ECO:0000313" key="2">
    <source>
        <dbReference type="Proteomes" id="UP000000271"/>
    </source>
</evidence>
<dbReference type="InterPro" id="IPR001387">
    <property type="entry name" value="Cro/C1-type_HTH"/>
</dbReference>
<keyword evidence="2" id="KW-1185">Reference proteome</keyword>
<dbReference type="InterPro" id="IPR010982">
    <property type="entry name" value="Lambda_DNA-bd_dom_sf"/>
</dbReference>
<dbReference type="KEGG" id="bse:Bsel_2877"/>
<dbReference type="EMBL" id="CP001791">
    <property type="protein sequence ID" value="ADI00366.1"/>
    <property type="molecule type" value="Genomic_DNA"/>
</dbReference>
<dbReference type="HOGENOM" id="CLU_2646911_0_0_9"/>
<dbReference type="RefSeq" id="WP_013173779.1">
    <property type="nucleotide sequence ID" value="NC_014219.1"/>
</dbReference>
<dbReference type="CDD" id="cd00093">
    <property type="entry name" value="HTH_XRE"/>
    <property type="match status" value="1"/>
</dbReference>
<proteinExistence type="predicted"/>
<dbReference type="SUPFAM" id="SSF47413">
    <property type="entry name" value="lambda repressor-like DNA-binding domains"/>
    <property type="match status" value="1"/>
</dbReference>
<accession>D6XZ81</accession>
<dbReference type="AlphaFoldDB" id="D6XZ81"/>
<dbReference type="Gene3D" id="1.10.260.40">
    <property type="entry name" value="lambda repressor-like DNA-binding domains"/>
    <property type="match status" value="1"/>
</dbReference>
<gene>
    <name evidence="1" type="ordered locus">Bsel_2877</name>
</gene>
<protein>
    <submittedName>
        <fullName evidence="1">Transcriptional regulator, XRE family</fullName>
    </submittedName>
</protein>
<name>D6XZ81_BACIE</name>